<evidence type="ECO:0000313" key="2">
    <source>
        <dbReference type="EMBL" id="KAB7709150.1"/>
    </source>
</evidence>
<feature type="chain" id="PRO_5038634341" description="YusW-like protein" evidence="1">
    <location>
        <begin position="21"/>
        <end position="145"/>
    </location>
</feature>
<proteinExistence type="predicted"/>
<name>A0A6I1FKK4_9BACI</name>
<reference evidence="2 3" key="1">
    <citation type="submission" date="2019-10" db="EMBL/GenBank/DDBJ databases">
        <title>Bacillus aerolatum sp. nov., isolated from bioaerosol of sport playgrounds.</title>
        <authorList>
            <person name="Chen P."/>
            <person name="Zhang G."/>
        </authorList>
    </citation>
    <scope>NUCLEOTIDE SEQUENCE [LARGE SCALE GENOMIC DNA]</scope>
    <source>
        <strain evidence="2 3">CX253</strain>
    </source>
</reference>
<accession>A0A6I1FKK4</accession>
<evidence type="ECO:0000313" key="3">
    <source>
        <dbReference type="Proteomes" id="UP000429595"/>
    </source>
</evidence>
<gene>
    <name evidence="2" type="ORF">F9802_03315</name>
</gene>
<feature type="signal peptide" evidence="1">
    <location>
        <begin position="1"/>
        <end position="20"/>
    </location>
</feature>
<protein>
    <recommendedName>
        <fullName evidence="4">YusW-like protein</fullName>
    </recommendedName>
</protein>
<keyword evidence="1" id="KW-0732">Signal</keyword>
<dbReference type="RefSeq" id="WP_152149677.1">
    <property type="nucleotide sequence ID" value="NZ_WEIO01000001.1"/>
</dbReference>
<dbReference type="Proteomes" id="UP000429595">
    <property type="component" value="Unassembled WGS sequence"/>
</dbReference>
<sequence>MKWITPVASFVLALSLAGCADKEEVKNPPEKAPAEGKEANGGYTFTSFDLDVDLEGTNDAIDVSYEKDKNGTEASYMNKDQNKRLNGDDAMKELDEIFASFVFNESTPDDEVLKTVEEAFDVPADAKSVEVEIDYAGGAEKEYRR</sequence>
<dbReference type="Pfam" id="PF14039">
    <property type="entry name" value="YusW"/>
    <property type="match status" value="1"/>
</dbReference>
<keyword evidence="3" id="KW-1185">Reference proteome</keyword>
<comment type="caution">
    <text evidence="2">The sequence shown here is derived from an EMBL/GenBank/DDBJ whole genome shotgun (WGS) entry which is preliminary data.</text>
</comment>
<evidence type="ECO:0008006" key="4">
    <source>
        <dbReference type="Google" id="ProtNLM"/>
    </source>
</evidence>
<dbReference type="PROSITE" id="PS51257">
    <property type="entry name" value="PROKAR_LIPOPROTEIN"/>
    <property type="match status" value="1"/>
</dbReference>
<evidence type="ECO:0000256" key="1">
    <source>
        <dbReference type="SAM" id="SignalP"/>
    </source>
</evidence>
<dbReference type="EMBL" id="WEIO01000001">
    <property type="protein sequence ID" value="KAB7709150.1"/>
    <property type="molecule type" value="Genomic_DNA"/>
</dbReference>
<dbReference type="AlphaFoldDB" id="A0A6I1FKK4"/>
<organism evidence="2 3">
    <name type="scientific">Bacillus aerolatus</name>
    <dbReference type="NCBI Taxonomy" id="2653354"/>
    <lineage>
        <taxon>Bacteria</taxon>
        <taxon>Bacillati</taxon>
        <taxon>Bacillota</taxon>
        <taxon>Bacilli</taxon>
        <taxon>Bacillales</taxon>
        <taxon>Bacillaceae</taxon>
        <taxon>Bacillus</taxon>
    </lineage>
</organism>
<dbReference type="InterPro" id="IPR025623">
    <property type="entry name" value="YusW"/>
</dbReference>